<dbReference type="PROSITE" id="PS50041">
    <property type="entry name" value="C_TYPE_LECTIN_2"/>
    <property type="match status" value="1"/>
</dbReference>
<proteinExistence type="predicted"/>
<dbReference type="AlphaFoldDB" id="A0ABD1JJ56"/>
<keyword evidence="4" id="KW-0472">Membrane</keyword>
<dbReference type="Gene3D" id="3.10.100.10">
    <property type="entry name" value="Mannose-Binding Protein A, subunit A"/>
    <property type="match status" value="1"/>
</dbReference>
<gene>
    <name evidence="6" type="ORF">ACEWY4_018193</name>
</gene>
<keyword evidence="4" id="KW-0812">Transmembrane</keyword>
<accession>A0ABD1JJ56</accession>
<dbReference type="InterPro" id="IPR033989">
    <property type="entry name" value="CD209-like_CTLD"/>
</dbReference>
<dbReference type="PANTHER" id="PTHR22803">
    <property type="entry name" value="MANNOSE, PHOSPHOLIPASE, LECTIN RECEPTOR RELATED"/>
    <property type="match status" value="1"/>
</dbReference>
<dbReference type="InterPro" id="IPR016186">
    <property type="entry name" value="C-type_lectin-like/link_sf"/>
</dbReference>
<dbReference type="InterPro" id="IPR018378">
    <property type="entry name" value="C-type_lectin_CS"/>
</dbReference>
<feature type="coiled-coil region" evidence="3">
    <location>
        <begin position="96"/>
        <end position="130"/>
    </location>
</feature>
<evidence type="ECO:0000256" key="4">
    <source>
        <dbReference type="SAM" id="Phobius"/>
    </source>
</evidence>
<dbReference type="SUPFAM" id="SSF56436">
    <property type="entry name" value="C-type lectin-like"/>
    <property type="match status" value="1"/>
</dbReference>
<keyword evidence="1" id="KW-0430">Lectin</keyword>
<name>A0ABD1JJ56_9TELE</name>
<sequence>MAEEEIYANADVFDMSSTPPVRKESSIYANVRPEDAVASKPSGPVRNYSRWATGSLGLLCVLLLALSIALSFKYVKERGQLQAETEHLLAGCVDIKEQLLANNTNLTRQVDQLRITEGELQDRIAKLKKRCPSGWIYFNTKCYLIDSSKKTWTESRTYCQTHGADLVIISSREEQVFIYGLRKSVWIGLRKEQGQWEWVNNTKLSSSFWEKGQPNNHPPENCTLLFSKASNTLFSWHDYPCNDQQHFTCKISAYM</sequence>
<evidence type="ECO:0000256" key="1">
    <source>
        <dbReference type="ARBA" id="ARBA00022734"/>
    </source>
</evidence>
<keyword evidence="7" id="KW-1185">Reference proteome</keyword>
<keyword evidence="3" id="KW-0175">Coiled coil</keyword>
<dbReference type="Proteomes" id="UP001591681">
    <property type="component" value="Unassembled WGS sequence"/>
</dbReference>
<evidence type="ECO:0000256" key="2">
    <source>
        <dbReference type="ARBA" id="ARBA00023157"/>
    </source>
</evidence>
<dbReference type="CDD" id="cd03590">
    <property type="entry name" value="CLECT_DC-SIGN_like"/>
    <property type="match status" value="1"/>
</dbReference>
<dbReference type="SMART" id="SM00034">
    <property type="entry name" value="CLECT"/>
    <property type="match status" value="1"/>
</dbReference>
<dbReference type="InterPro" id="IPR016187">
    <property type="entry name" value="CTDL_fold"/>
</dbReference>
<dbReference type="Pfam" id="PF00059">
    <property type="entry name" value="Lectin_C"/>
    <property type="match status" value="1"/>
</dbReference>
<evidence type="ECO:0000313" key="6">
    <source>
        <dbReference type="EMBL" id="KAL2087134.1"/>
    </source>
</evidence>
<protein>
    <recommendedName>
        <fullName evidence="5">C-type lectin domain-containing protein</fullName>
    </recommendedName>
</protein>
<reference evidence="6 7" key="1">
    <citation type="submission" date="2024-09" db="EMBL/GenBank/DDBJ databases">
        <title>A chromosome-level genome assembly of Gray's grenadier anchovy, Coilia grayii.</title>
        <authorList>
            <person name="Fu Z."/>
        </authorList>
    </citation>
    <scope>NUCLEOTIDE SEQUENCE [LARGE SCALE GENOMIC DNA]</scope>
    <source>
        <strain evidence="6">G4</strain>
        <tissue evidence="6">Muscle</tissue>
    </source>
</reference>
<dbReference type="GO" id="GO:0030246">
    <property type="term" value="F:carbohydrate binding"/>
    <property type="evidence" value="ECO:0007669"/>
    <property type="project" value="UniProtKB-KW"/>
</dbReference>
<evidence type="ECO:0000313" key="7">
    <source>
        <dbReference type="Proteomes" id="UP001591681"/>
    </source>
</evidence>
<dbReference type="PROSITE" id="PS00615">
    <property type="entry name" value="C_TYPE_LECTIN_1"/>
    <property type="match status" value="1"/>
</dbReference>
<keyword evidence="2" id="KW-1015">Disulfide bond</keyword>
<feature type="transmembrane region" description="Helical" evidence="4">
    <location>
        <begin position="51"/>
        <end position="72"/>
    </location>
</feature>
<comment type="caution">
    <text evidence="6">The sequence shown here is derived from an EMBL/GenBank/DDBJ whole genome shotgun (WGS) entry which is preliminary data.</text>
</comment>
<dbReference type="EMBL" id="JBHFQA010000015">
    <property type="protein sequence ID" value="KAL2087134.1"/>
    <property type="molecule type" value="Genomic_DNA"/>
</dbReference>
<feature type="domain" description="C-type lectin" evidence="5">
    <location>
        <begin position="138"/>
        <end position="250"/>
    </location>
</feature>
<keyword evidence="4" id="KW-1133">Transmembrane helix</keyword>
<organism evidence="6 7">
    <name type="scientific">Coilia grayii</name>
    <name type="common">Gray's grenadier anchovy</name>
    <dbReference type="NCBI Taxonomy" id="363190"/>
    <lineage>
        <taxon>Eukaryota</taxon>
        <taxon>Metazoa</taxon>
        <taxon>Chordata</taxon>
        <taxon>Craniata</taxon>
        <taxon>Vertebrata</taxon>
        <taxon>Euteleostomi</taxon>
        <taxon>Actinopterygii</taxon>
        <taxon>Neopterygii</taxon>
        <taxon>Teleostei</taxon>
        <taxon>Clupei</taxon>
        <taxon>Clupeiformes</taxon>
        <taxon>Clupeoidei</taxon>
        <taxon>Engraulidae</taxon>
        <taxon>Coilinae</taxon>
        <taxon>Coilia</taxon>
    </lineage>
</organism>
<dbReference type="InterPro" id="IPR050111">
    <property type="entry name" value="C-type_lectin/snaclec_domain"/>
</dbReference>
<dbReference type="InterPro" id="IPR001304">
    <property type="entry name" value="C-type_lectin-like"/>
</dbReference>
<evidence type="ECO:0000256" key="3">
    <source>
        <dbReference type="SAM" id="Coils"/>
    </source>
</evidence>
<evidence type="ECO:0000259" key="5">
    <source>
        <dbReference type="PROSITE" id="PS50041"/>
    </source>
</evidence>